<dbReference type="InParanoid" id="A0A3Q3N1B2"/>
<dbReference type="GO" id="GO:0000978">
    <property type="term" value="F:RNA polymerase II cis-regulatory region sequence-specific DNA binding"/>
    <property type="evidence" value="ECO:0007669"/>
    <property type="project" value="TreeGrafter"/>
</dbReference>
<feature type="domain" description="C2H2-type" evidence="14">
    <location>
        <begin position="257"/>
        <end position="284"/>
    </location>
</feature>
<evidence type="ECO:0000256" key="11">
    <source>
        <dbReference type="ARBA" id="ARBA00023242"/>
    </source>
</evidence>
<keyword evidence="7" id="KW-0862">Zinc</keyword>
<dbReference type="InterPro" id="IPR013087">
    <property type="entry name" value="Znf_C2H2_type"/>
</dbReference>
<dbReference type="FunFam" id="3.30.160.60:FF:000100">
    <property type="entry name" value="Zinc finger 45-like"/>
    <property type="match status" value="1"/>
</dbReference>
<dbReference type="Gene3D" id="3.30.160.60">
    <property type="entry name" value="Classic Zinc Finger"/>
    <property type="match status" value="4"/>
</dbReference>
<comment type="function">
    <text evidence="1">May be involved in transcriptional regulation.</text>
</comment>
<keyword evidence="8" id="KW-0805">Transcription regulation</keyword>
<dbReference type="PROSITE" id="PS50157">
    <property type="entry name" value="ZINC_FINGER_C2H2_2"/>
    <property type="match status" value="4"/>
</dbReference>
<evidence type="ECO:0000256" key="5">
    <source>
        <dbReference type="ARBA" id="ARBA00022737"/>
    </source>
</evidence>
<evidence type="ECO:0000256" key="12">
    <source>
        <dbReference type="PROSITE-ProRule" id="PRU00042"/>
    </source>
</evidence>
<dbReference type="FunFam" id="3.30.160.60:FF:002274">
    <property type="entry name" value="Zinc finger protein 432"/>
    <property type="match status" value="1"/>
</dbReference>
<reference evidence="15" key="1">
    <citation type="submission" date="2025-08" db="UniProtKB">
        <authorList>
            <consortium name="Ensembl"/>
        </authorList>
    </citation>
    <scope>IDENTIFICATION</scope>
</reference>
<evidence type="ECO:0000256" key="3">
    <source>
        <dbReference type="ARBA" id="ARBA00006991"/>
    </source>
</evidence>
<comment type="subcellular location">
    <subcellularLocation>
        <location evidence="2">Nucleus</location>
    </subcellularLocation>
</comment>
<evidence type="ECO:0000313" key="16">
    <source>
        <dbReference type="Proteomes" id="UP000261640"/>
    </source>
</evidence>
<dbReference type="GO" id="GO:0005634">
    <property type="term" value="C:nucleus"/>
    <property type="evidence" value="ECO:0007669"/>
    <property type="project" value="UniProtKB-SubCell"/>
</dbReference>
<keyword evidence="6 12" id="KW-0863">Zinc-finger</keyword>
<dbReference type="FunFam" id="3.30.160.60:FF:000966">
    <property type="entry name" value="ZFP90 zinc finger protein"/>
    <property type="match status" value="1"/>
</dbReference>
<dbReference type="SUPFAM" id="SSF57667">
    <property type="entry name" value="beta-beta-alpha zinc fingers"/>
    <property type="match status" value="2"/>
</dbReference>
<keyword evidence="16" id="KW-1185">Reference proteome</keyword>
<dbReference type="FunFam" id="3.30.160.60:FF:002343">
    <property type="entry name" value="Zinc finger protein 33A"/>
    <property type="match status" value="1"/>
</dbReference>
<feature type="domain" description="C2H2-type" evidence="14">
    <location>
        <begin position="341"/>
        <end position="368"/>
    </location>
</feature>
<feature type="domain" description="C2H2-type" evidence="14">
    <location>
        <begin position="285"/>
        <end position="312"/>
    </location>
</feature>
<dbReference type="OrthoDB" id="8117402at2759"/>
<dbReference type="STRING" id="205130.ENSMAMP00000030362"/>
<comment type="similarity">
    <text evidence="3">Belongs to the krueppel C2H2-type zinc-finger protein family.</text>
</comment>
<sequence length="389" mass="43506">MSTVFSFQTQLVSIMDALSKTAVMEISKLVEIESKMLKIEITRGRNEIASLTEKLQLMEKLLYIAQGGRQDPSSAAACSMLRDGSEDAVLEPDRTRLAIKSESPWESISSSTDMSSLYQDEKQTAAEKLTNLPKQQPEVIVVKEELVDNRDAEPDKTRENGTERTTDTHRGPAVTQHPRTIPEHQQPMFADSFVTLSTQSSLTGPERSETHWNPQLTPAHTNLEAGKSLAQNIVLQNLSLLRNMRIHNLRNSAAKRFSCLECGKSFRCVSQLEIHQRSHTGEKPFRCTLCGKRYAQKGHLYTHQRTHTGEKPYRCPVCGKGFIQKCTLDMHQRTHTGEKPFVCIKCGKGFTKNCNLKKHLAVHLDSSMNVFGSESGAPTFSGTFINGNT</sequence>
<reference evidence="15" key="2">
    <citation type="submission" date="2025-09" db="UniProtKB">
        <authorList>
            <consortium name="Ensembl"/>
        </authorList>
    </citation>
    <scope>IDENTIFICATION</scope>
</reference>
<accession>A0A3Q3N1B2</accession>
<feature type="domain" description="C2H2-type" evidence="14">
    <location>
        <begin position="313"/>
        <end position="340"/>
    </location>
</feature>
<dbReference type="GO" id="GO:0008270">
    <property type="term" value="F:zinc ion binding"/>
    <property type="evidence" value="ECO:0007669"/>
    <property type="project" value="UniProtKB-KW"/>
</dbReference>
<dbReference type="Pfam" id="PF00096">
    <property type="entry name" value="zf-C2H2"/>
    <property type="match status" value="4"/>
</dbReference>
<dbReference type="AlphaFoldDB" id="A0A3Q3N1B2"/>
<dbReference type="GeneTree" id="ENSGT00940000154446"/>
<dbReference type="Proteomes" id="UP000261640">
    <property type="component" value="Unplaced"/>
</dbReference>
<organism evidence="15 16">
    <name type="scientific">Mastacembelus armatus</name>
    <name type="common">zig-zag eel</name>
    <dbReference type="NCBI Taxonomy" id="205130"/>
    <lineage>
        <taxon>Eukaryota</taxon>
        <taxon>Metazoa</taxon>
        <taxon>Chordata</taxon>
        <taxon>Craniata</taxon>
        <taxon>Vertebrata</taxon>
        <taxon>Euteleostomi</taxon>
        <taxon>Actinopterygii</taxon>
        <taxon>Neopterygii</taxon>
        <taxon>Teleostei</taxon>
        <taxon>Neoteleostei</taxon>
        <taxon>Acanthomorphata</taxon>
        <taxon>Anabantaria</taxon>
        <taxon>Synbranchiformes</taxon>
        <taxon>Mastacembelidae</taxon>
        <taxon>Mastacembelus</taxon>
    </lineage>
</organism>
<dbReference type="RefSeq" id="XP_026182029.1">
    <property type="nucleotide sequence ID" value="XM_026326244.2"/>
</dbReference>
<evidence type="ECO:0000256" key="9">
    <source>
        <dbReference type="ARBA" id="ARBA00023125"/>
    </source>
</evidence>
<evidence type="ECO:0000256" key="13">
    <source>
        <dbReference type="SAM" id="MobiDB-lite"/>
    </source>
</evidence>
<evidence type="ECO:0000256" key="8">
    <source>
        <dbReference type="ARBA" id="ARBA00023015"/>
    </source>
</evidence>
<dbReference type="PANTHER" id="PTHR23235">
    <property type="entry name" value="KRUEPPEL-LIKE TRANSCRIPTION FACTOR"/>
    <property type="match status" value="1"/>
</dbReference>
<dbReference type="InterPro" id="IPR036236">
    <property type="entry name" value="Znf_C2H2_sf"/>
</dbReference>
<dbReference type="GO" id="GO:0000981">
    <property type="term" value="F:DNA-binding transcription factor activity, RNA polymerase II-specific"/>
    <property type="evidence" value="ECO:0007669"/>
    <property type="project" value="TreeGrafter"/>
</dbReference>
<keyword evidence="11" id="KW-0539">Nucleus</keyword>
<evidence type="ECO:0000256" key="2">
    <source>
        <dbReference type="ARBA" id="ARBA00004123"/>
    </source>
</evidence>
<keyword evidence="4" id="KW-0479">Metal-binding</keyword>
<dbReference type="GeneID" id="113141682"/>
<proteinExistence type="inferred from homology"/>
<feature type="compositionally biased region" description="Basic and acidic residues" evidence="13">
    <location>
        <begin position="147"/>
        <end position="170"/>
    </location>
</feature>
<dbReference type="SMART" id="SM00355">
    <property type="entry name" value="ZnF_C2H2"/>
    <property type="match status" value="4"/>
</dbReference>
<evidence type="ECO:0000256" key="7">
    <source>
        <dbReference type="ARBA" id="ARBA00022833"/>
    </source>
</evidence>
<evidence type="ECO:0000256" key="4">
    <source>
        <dbReference type="ARBA" id="ARBA00022723"/>
    </source>
</evidence>
<evidence type="ECO:0000256" key="6">
    <source>
        <dbReference type="ARBA" id="ARBA00022771"/>
    </source>
</evidence>
<name>A0A3Q3N1B2_9TELE</name>
<dbReference type="Ensembl" id="ENSMAMT00000031152.2">
    <property type="protein sequence ID" value="ENSMAMP00000030362.1"/>
    <property type="gene ID" value="ENSMAMG00000020465.2"/>
</dbReference>
<evidence type="ECO:0000313" key="15">
    <source>
        <dbReference type="Ensembl" id="ENSMAMP00000030362.1"/>
    </source>
</evidence>
<protein>
    <submittedName>
        <fullName evidence="15">Zinc finger protein 382-like</fullName>
    </submittedName>
</protein>
<feature type="region of interest" description="Disordered" evidence="13">
    <location>
        <begin position="147"/>
        <end position="178"/>
    </location>
</feature>
<keyword evidence="10" id="KW-0804">Transcription</keyword>
<evidence type="ECO:0000256" key="10">
    <source>
        <dbReference type="ARBA" id="ARBA00023163"/>
    </source>
</evidence>
<evidence type="ECO:0000256" key="1">
    <source>
        <dbReference type="ARBA" id="ARBA00003767"/>
    </source>
</evidence>
<keyword evidence="9" id="KW-0238">DNA-binding</keyword>
<evidence type="ECO:0000259" key="14">
    <source>
        <dbReference type="PROSITE" id="PS50157"/>
    </source>
</evidence>
<dbReference type="PROSITE" id="PS00028">
    <property type="entry name" value="ZINC_FINGER_C2H2_1"/>
    <property type="match status" value="4"/>
</dbReference>
<dbReference type="PANTHER" id="PTHR23235:SF152">
    <property type="entry name" value="SI:DKEY-210J14.3"/>
    <property type="match status" value="1"/>
</dbReference>
<keyword evidence="5" id="KW-0677">Repeat</keyword>